<organism evidence="2 3">
    <name type="scientific">Diploscapter pachys</name>
    <dbReference type="NCBI Taxonomy" id="2018661"/>
    <lineage>
        <taxon>Eukaryota</taxon>
        <taxon>Metazoa</taxon>
        <taxon>Ecdysozoa</taxon>
        <taxon>Nematoda</taxon>
        <taxon>Chromadorea</taxon>
        <taxon>Rhabditida</taxon>
        <taxon>Rhabditina</taxon>
        <taxon>Rhabditomorpha</taxon>
        <taxon>Rhabditoidea</taxon>
        <taxon>Rhabditidae</taxon>
        <taxon>Diploscapter</taxon>
    </lineage>
</organism>
<dbReference type="Proteomes" id="UP000218231">
    <property type="component" value="Unassembled WGS sequence"/>
</dbReference>
<proteinExistence type="predicted"/>
<dbReference type="AlphaFoldDB" id="A0A2A2KEP5"/>
<evidence type="ECO:0000313" key="2">
    <source>
        <dbReference type="EMBL" id="PAV72431.1"/>
    </source>
</evidence>
<evidence type="ECO:0000256" key="1">
    <source>
        <dbReference type="SAM" id="MobiDB-lite"/>
    </source>
</evidence>
<keyword evidence="3" id="KW-1185">Reference proteome</keyword>
<reference evidence="2 3" key="1">
    <citation type="journal article" date="2017" name="Curr. Biol.">
        <title>Genome architecture and evolution of a unichromosomal asexual nematode.</title>
        <authorList>
            <person name="Fradin H."/>
            <person name="Zegar C."/>
            <person name="Gutwein M."/>
            <person name="Lucas J."/>
            <person name="Kovtun M."/>
            <person name="Corcoran D."/>
            <person name="Baugh L.R."/>
            <person name="Kiontke K."/>
            <person name="Gunsalus K."/>
            <person name="Fitch D.H."/>
            <person name="Piano F."/>
        </authorList>
    </citation>
    <scope>NUCLEOTIDE SEQUENCE [LARGE SCALE GENOMIC DNA]</scope>
    <source>
        <strain evidence="2">PF1309</strain>
    </source>
</reference>
<evidence type="ECO:0000313" key="3">
    <source>
        <dbReference type="Proteomes" id="UP000218231"/>
    </source>
</evidence>
<sequence length="119" mass="12356">MALGLALRRLVGTAEHRVGTGVGQPLAVELAIGRQRHGRQCHTMQFHLEIVAAKELQLAIGATTHQVAAAIQALIDHERAGTETRVLAIGRPIGGAPSGTGCRGSRVQTLQSTVASVGP</sequence>
<accession>A0A2A2KEP5</accession>
<dbReference type="EMBL" id="LIAE01008794">
    <property type="protein sequence ID" value="PAV72431.1"/>
    <property type="molecule type" value="Genomic_DNA"/>
</dbReference>
<gene>
    <name evidence="2" type="ORF">WR25_03129</name>
</gene>
<comment type="caution">
    <text evidence="2">The sequence shown here is derived from an EMBL/GenBank/DDBJ whole genome shotgun (WGS) entry which is preliminary data.</text>
</comment>
<feature type="compositionally biased region" description="Polar residues" evidence="1">
    <location>
        <begin position="106"/>
        <end position="119"/>
    </location>
</feature>
<name>A0A2A2KEP5_9BILA</name>
<feature type="region of interest" description="Disordered" evidence="1">
    <location>
        <begin position="97"/>
        <end position="119"/>
    </location>
</feature>
<protein>
    <submittedName>
        <fullName evidence="2">Uncharacterized protein</fullName>
    </submittedName>
</protein>